<evidence type="ECO:0000256" key="3">
    <source>
        <dbReference type="ARBA" id="ARBA00023274"/>
    </source>
</evidence>
<accession>A0A7S1I9L5</accession>
<dbReference type="Pfam" id="PF00572">
    <property type="entry name" value="Ribosomal_L13"/>
    <property type="match status" value="1"/>
</dbReference>
<dbReference type="GO" id="GO:0017148">
    <property type="term" value="P:negative regulation of translation"/>
    <property type="evidence" value="ECO:0007669"/>
    <property type="project" value="TreeGrafter"/>
</dbReference>
<keyword evidence="2" id="KW-0689">Ribosomal protein</keyword>
<dbReference type="NCBIfam" id="TIGR01077">
    <property type="entry name" value="L13_A_E"/>
    <property type="match status" value="1"/>
</dbReference>
<gene>
    <name evidence="4" type="ORF">EGYM00392_LOCUS16399</name>
</gene>
<dbReference type="AlphaFoldDB" id="A0A7S1I9L5"/>
<organism evidence="4">
    <name type="scientific">Eutreptiella gymnastica</name>
    <dbReference type="NCBI Taxonomy" id="73025"/>
    <lineage>
        <taxon>Eukaryota</taxon>
        <taxon>Discoba</taxon>
        <taxon>Euglenozoa</taxon>
        <taxon>Euglenida</taxon>
        <taxon>Spirocuta</taxon>
        <taxon>Euglenophyceae</taxon>
        <taxon>Eutreptiales</taxon>
        <taxon>Eutreptiaceae</taxon>
        <taxon>Eutreptiella</taxon>
    </lineage>
</organism>
<dbReference type="EMBL" id="HBGA01045011">
    <property type="protein sequence ID" value="CAD9005312.1"/>
    <property type="molecule type" value="Transcribed_RNA"/>
</dbReference>
<evidence type="ECO:0000256" key="1">
    <source>
        <dbReference type="ARBA" id="ARBA00006227"/>
    </source>
</evidence>
<dbReference type="InterPro" id="IPR005822">
    <property type="entry name" value="Ribosomal_uL13"/>
</dbReference>
<dbReference type="PANTHER" id="PTHR11545">
    <property type="entry name" value="RIBOSOMAL PROTEIN L13"/>
    <property type="match status" value="1"/>
</dbReference>
<dbReference type="InterPro" id="IPR036899">
    <property type="entry name" value="Ribosomal_uL13_sf"/>
</dbReference>
<dbReference type="SUPFAM" id="SSF52161">
    <property type="entry name" value="Ribosomal protein L13"/>
    <property type="match status" value="1"/>
</dbReference>
<dbReference type="GO" id="GO:0003729">
    <property type="term" value="F:mRNA binding"/>
    <property type="evidence" value="ECO:0007669"/>
    <property type="project" value="TreeGrafter"/>
</dbReference>
<proteinExistence type="inferred from homology"/>
<dbReference type="GO" id="GO:0006412">
    <property type="term" value="P:translation"/>
    <property type="evidence" value="ECO:0007669"/>
    <property type="project" value="InterPro"/>
</dbReference>
<comment type="similarity">
    <text evidence="1">Belongs to the universal ribosomal protein uL13 family.</text>
</comment>
<reference evidence="4" key="1">
    <citation type="submission" date="2021-01" db="EMBL/GenBank/DDBJ databases">
        <authorList>
            <person name="Corre E."/>
            <person name="Pelletier E."/>
            <person name="Niang G."/>
            <person name="Scheremetjew M."/>
            <person name="Finn R."/>
            <person name="Kale V."/>
            <person name="Holt S."/>
            <person name="Cochrane G."/>
            <person name="Meng A."/>
            <person name="Brown T."/>
            <person name="Cohen L."/>
        </authorList>
    </citation>
    <scope>NUCLEOTIDE SEQUENCE</scope>
    <source>
        <strain evidence="4">NIES-381</strain>
    </source>
</reference>
<dbReference type="FunFam" id="3.90.1180.10:FF:000002">
    <property type="entry name" value="60S ribosomal protein L16"/>
    <property type="match status" value="1"/>
</dbReference>
<dbReference type="GO" id="GO:0022625">
    <property type="term" value="C:cytosolic large ribosomal subunit"/>
    <property type="evidence" value="ECO:0007669"/>
    <property type="project" value="TreeGrafter"/>
</dbReference>
<keyword evidence="3" id="KW-0687">Ribonucleoprotein</keyword>
<protein>
    <recommendedName>
        <fullName evidence="5">60S ribosomal protein L13a</fullName>
    </recommendedName>
</protein>
<dbReference type="InterPro" id="IPR005755">
    <property type="entry name" value="Ribosomal_uL13_euk/arc"/>
</dbReference>
<dbReference type="Gene3D" id="3.90.1180.10">
    <property type="entry name" value="Ribosomal protein L13"/>
    <property type="match status" value="1"/>
</dbReference>
<evidence type="ECO:0000313" key="4">
    <source>
        <dbReference type="EMBL" id="CAD9005312.1"/>
    </source>
</evidence>
<dbReference type="Gene3D" id="6.10.250.3250">
    <property type="match status" value="1"/>
</dbReference>
<dbReference type="PANTHER" id="PTHR11545:SF3">
    <property type="entry name" value="LARGE RIBOSOMAL SUBUNIT PROTEIN UL13"/>
    <property type="match status" value="1"/>
</dbReference>
<dbReference type="HAMAP" id="MF_01366">
    <property type="entry name" value="Ribosomal_uL13"/>
    <property type="match status" value="1"/>
</dbReference>
<dbReference type="CDD" id="cd00392">
    <property type="entry name" value="Ribosomal_L13"/>
    <property type="match status" value="1"/>
</dbReference>
<name>A0A7S1I9L5_9EUGL</name>
<evidence type="ECO:0008006" key="5">
    <source>
        <dbReference type="Google" id="ProtNLM"/>
    </source>
</evidence>
<dbReference type="GO" id="GO:0003735">
    <property type="term" value="F:structural constituent of ribosome"/>
    <property type="evidence" value="ECO:0007669"/>
    <property type="project" value="InterPro"/>
</dbReference>
<evidence type="ECO:0000256" key="2">
    <source>
        <dbReference type="ARBA" id="ARBA00022980"/>
    </source>
</evidence>
<sequence>MVRKSTRLWKGTVVDGRGHLMGRLAAIVAKQLLRGEKIAVVRCEEMNCSQGLQRNKYRIANWMHKKHLTNPKKGPFHYRGPRKMFWRVVRGMLPYKTNNGMAALNRLKVFEGIPPPFDKKKRVVCPQALRVLRLAPGRKFCRLGDLAKLIGWKHDDLLQELEAKRKAKADAWFKKKTELQRLHKAAVKIVDKVIPKVKYGDPCVIGSL</sequence>